<evidence type="ECO:0000313" key="8">
    <source>
        <dbReference type="EMBL" id="KYH13194.1"/>
    </source>
</evidence>
<dbReference type="InterPro" id="IPR008286">
    <property type="entry name" value="Prn/Lys/Arg_de-COase_C"/>
</dbReference>
<evidence type="ECO:0000259" key="6">
    <source>
        <dbReference type="Pfam" id="PF01276"/>
    </source>
</evidence>
<dbReference type="PANTHER" id="PTHR43277">
    <property type="entry name" value="ARGININE DECARBOXYLASE"/>
    <property type="match status" value="1"/>
</dbReference>
<keyword evidence="5" id="KW-0456">Lyase</keyword>
<organism evidence="8 9">
    <name type="scientific">Staphylococcus kloosii</name>
    <dbReference type="NCBI Taxonomy" id="29384"/>
    <lineage>
        <taxon>Bacteria</taxon>
        <taxon>Bacillati</taxon>
        <taxon>Bacillota</taxon>
        <taxon>Bacilli</taxon>
        <taxon>Bacillales</taxon>
        <taxon>Staphylococcaceae</taxon>
        <taxon>Staphylococcus</taxon>
    </lineage>
</organism>
<dbReference type="Pfam" id="PF03711">
    <property type="entry name" value="OKR_DC_1_C"/>
    <property type="match status" value="1"/>
</dbReference>
<dbReference type="PANTHER" id="PTHR43277:SF3">
    <property type="entry name" value="DECARBOXYLASE, PUTATIVE-RELATED"/>
    <property type="match status" value="1"/>
</dbReference>
<protein>
    <submittedName>
        <fullName evidence="8">Lysine decarboxylase</fullName>
    </submittedName>
</protein>
<dbReference type="RefSeq" id="WP_061855561.1">
    <property type="nucleotide sequence ID" value="NZ_JAIEWX010000005.1"/>
</dbReference>
<evidence type="ECO:0000259" key="7">
    <source>
        <dbReference type="Pfam" id="PF03711"/>
    </source>
</evidence>
<proteinExistence type="inferred from homology"/>
<dbReference type="InterPro" id="IPR015424">
    <property type="entry name" value="PyrdxlP-dep_Trfase"/>
</dbReference>
<dbReference type="Proteomes" id="UP000075418">
    <property type="component" value="Unassembled WGS sequence"/>
</dbReference>
<dbReference type="GO" id="GO:0016831">
    <property type="term" value="F:carboxy-lyase activity"/>
    <property type="evidence" value="ECO:0007669"/>
    <property type="project" value="UniProtKB-KW"/>
</dbReference>
<feature type="domain" description="Orn/Lys/Arg decarboxylase C-terminal" evidence="7">
    <location>
        <begin position="356"/>
        <end position="427"/>
    </location>
</feature>
<name>A0A151A1B7_9STAP</name>
<evidence type="ECO:0000313" key="9">
    <source>
        <dbReference type="Proteomes" id="UP000075418"/>
    </source>
</evidence>
<comment type="caution">
    <text evidence="8">The sequence shown here is derived from an EMBL/GenBank/DDBJ whole genome shotgun (WGS) entry which is preliminary data.</text>
</comment>
<dbReference type="AlphaFoldDB" id="A0A151A1B7"/>
<sequence length="447" mass="51369">MALPLTNKLKSLMKENPISMHVPGHKNNTIGSLDKLNINMDMTEITGLDDLHHPEEVLYESMANITKHKDYDAFYLVNGTTSGILSVIQAFAHTSGDYIIPRNAHKSVFHGLEIARGNALLLGMDISPNTYQYLGPTYSNVDYFEKDHKLAVYTYPNYYGECFDIKPQLEHLHKLNIPVLVDEAHGAHFDLEGFPQSTLNFGADFVVQSYHKTLPSLTMSSVLFIHKDAALRQQVINYLSYFQSSSPSYLLMSSLELAHHFYETYKSDVFFNKRQKLIDYLERQGLTVTEVDDPLKLCLSHHAYDGYELQAMFETHSIFVELADEHQVLFVLPLWHQHDTYPFNDLLNKIKRVKLTKTFSISIEKQIKTTAIGHYKFSANNKTRTVKLEEAEDKILATHIVPYPPGIPIMLKGEKITANMVKLLRYWHNQKLRVEGIKNNYIEIKDE</sequence>
<evidence type="ECO:0000256" key="3">
    <source>
        <dbReference type="ARBA" id="ARBA00022793"/>
    </source>
</evidence>
<dbReference type="InterPro" id="IPR036633">
    <property type="entry name" value="Prn/Lys/Arg_de-COase_C_sf"/>
</dbReference>
<dbReference type="EMBL" id="LUGM01000003">
    <property type="protein sequence ID" value="KYH13194.1"/>
    <property type="molecule type" value="Genomic_DNA"/>
</dbReference>
<comment type="similarity">
    <text evidence="2">Belongs to the Orn/Lys/Arg decarboxylase class-I family.</text>
</comment>
<comment type="cofactor">
    <cofactor evidence="1">
        <name>pyridoxal 5'-phosphate</name>
        <dbReference type="ChEBI" id="CHEBI:597326"/>
    </cofactor>
</comment>
<evidence type="ECO:0000256" key="4">
    <source>
        <dbReference type="ARBA" id="ARBA00022898"/>
    </source>
</evidence>
<evidence type="ECO:0000256" key="2">
    <source>
        <dbReference type="ARBA" id="ARBA00010671"/>
    </source>
</evidence>
<accession>A0A151A1B7</accession>
<reference evidence="8 9" key="1">
    <citation type="submission" date="2016-02" db="EMBL/GenBank/DDBJ databases">
        <title>Draft genome sequence of hydrocarbon degrading Staphylococcus saprophyticus Strain CNV2, isolated from crude-oil contaminated soil from Noonmati Oil Refinery, Guwahati, Assam, India.</title>
        <authorList>
            <person name="Mukherjee A."/>
            <person name="Chettri B."/>
            <person name="Langpoklakpam J."/>
            <person name="Singh A.K."/>
            <person name="Chattopadhyay D.J."/>
        </authorList>
    </citation>
    <scope>NUCLEOTIDE SEQUENCE [LARGE SCALE GENOMIC DNA]</scope>
    <source>
        <strain evidence="8 9">CNV2</strain>
    </source>
</reference>
<keyword evidence="3" id="KW-0210">Decarboxylase</keyword>
<dbReference type="SUPFAM" id="SSF53383">
    <property type="entry name" value="PLP-dependent transferases"/>
    <property type="match status" value="1"/>
</dbReference>
<evidence type="ECO:0000256" key="1">
    <source>
        <dbReference type="ARBA" id="ARBA00001933"/>
    </source>
</evidence>
<evidence type="ECO:0000256" key="5">
    <source>
        <dbReference type="ARBA" id="ARBA00023239"/>
    </source>
</evidence>
<keyword evidence="4" id="KW-0663">Pyridoxal phosphate</keyword>
<dbReference type="InterPro" id="IPR015421">
    <property type="entry name" value="PyrdxlP-dep_Trfase_major"/>
</dbReference>
<gene>
    <name evidence="8" type="ORF">A0131_12830</name>
</gene>
<dbReference type="Pfam" id="PF01276">
    <property type="entry name" value="OKR_DC_1"/>
    <property type="match status" value="1"/>
</dbReference>
<dbReference type="Gene3D" id="3.40.640.10">
    <property type="entry name" value="Type I PLP-dependent aspartate aminotransferase-like (Major domain)"/>
    <property type="match status" value="1"/>
</dbReference>
<feature type="domain" description="Orn/Lys/Arg decarboxylases family 1 pyridoxal-P attachment site" evidence="6">
    <location>
        <begin position="4"/>
        <end position="264"/>
    </location>
</feature>
<dbReference type="Gene3D" id="3.90.105.10">
    <property type="entry name" value="Molybdopterin biosynthesis moea protein, domain 2"/>
    <property type="match status" value="1"/>
</dbReference>
<dbReference type="InterPro" id="IPR000310">
    <property type="entry name" value="Orn/Lys/Arg_deCO2ase_major_dom"/>
</dbReference>
<dbReference type="SUPFAM" id="SSF55904">
    <property type="entry name" value="Ornithine decarboxylase C-terminal domain"/>
    <property type="match status" value="1"/>
</dbReference>
<dbReference type="InterPro" id="IPR052357">
    <property type="entry name" value="Orn_Lys_Arg_decarboxylase-I"/>
</dbReference>